<dbReference type="PROSITE" id="PS50090">
    <property type="entry name" value="MYB_LIKE"/>
    <property type="match status" value="1"/>
</dbReference>
<keyword evidence="4" id="KW-0156">Chromatin regulator</keyword>
<evidence type="ECO:0000256" key="7">
    <source>
        <dbReference type="ARBA" id="ARBA00023242"/>
    </source>
</evidence>
<dbReference type="InterPro" id="IPR001005">
    <property type="entry name" value="SANT/Myb"/>
</dbReference>
<accession>A0A6J3LWF9</accession>
<evidence type="ECO:0000259" key="10">
    <source>
        <dbReference type="PROSITE" id="PS50090"/>
    </source>
</evidence>
<gene>
    <name evidence="12" type="ORF">K489DRAFT_382857</name>
</gene>
<dbReference type="InterPro" id="IPR032563">
    <property type="entry name" value="DAMP1_SANT-like"/>
</dbReference>
<dbReference type="Gene3D" id="1.10.10.60">
    <property type="entry name" value="Homeodomain-like"/>
    <property type="match status" value="1"/>
</dbReference>
<evidence type="ECO:0000313" key="11">
    <source>
        <dbReference type="Proteomes" id="UP000504637"/>
    </source>
</evidence>
<feature type="domain" description="Myb-like" evidence="10">
    <location>
        <begin position="84"/>
        <end position="137"/>
    </location>
</feature>
<dbReference type="Proteomes" id="UP000504637">
    <property type="component" value="Unplaced"/>
</dbReference>
<keyword evidence="5" id="KW-0805">Transcription regulation</keyword>
<dbReference type="Pfam" id="PF16282">
    <property type="entry name" value="SANT_DAMP1_like"/>
    <property type="match status" value="1"/>
</dbReference>
<keyword evidence="11" id="KW-1185">Reference proteome</keyword>
<evidence type="ECO:0000256" key="2">
    <source>
        <dbReference type="ARBA" id="ARBA00006918"/>
    </source>
</evidence>
<feature type="region of interest" description="Disordered" evidence="9">
    <location>
        <begin position="257"/>
        <end position="304"/>
    </location>
</feature>
<evidence type="ECO:0000256" key="8">
    <source>
        <dbReference type="ARBA" id="ARBA00025264"/>
    </source>
</evidence>
<evidence type="ECO:0000256" key="9">
    <source>
        <dbReference type="SAM" id="MobiDB-lite"/>
    </source>
</evidence>
<dbReference type="PANTHER" id="PTHR12855">
    <property type="entry name" value="DNA METHYLTRANSFERASE 1-ASSOCIATED PROTEIN 1 FAMILY MEMBER"/>
    <property type="match status" value="1"/>
</dbReference>
<keyword evidence="6" id="KW-0804">Transcription</keyword>
<evidence type="ECO:0000256" key="3">
    <source>
        <dbReference type="ARBA" id="ARBA00019132"/>
    </source>
</evidence>
<reference evidence="12" key="1">
    <citation type="submission" date="2020-01" db="EMBL/GenBank/DDBJ databases">
        <authorList>
            <consortium name="DOE Joint Genome Institute"/>
            <person name="Haridas S."/>
            <person name="Albert R."/>
            <person name="Binder M."/>
            <person name="Bloem J."/>
            <person name="Labutti K."/>
            <person name="Salamov A."/>
            <person name="Andreopoulos B."/>
            <person name="Baker S.E."/>
            <person name="Barry K."/>
            <person name="Bills G."/>
            <person name="Bluhm B.H."/>
            <person name="Cannon C."/>
            <person name="Castanera R."/>
            <person name="Culley D.E."/>
            <person name="Daum C."/>
            <person name="Ezra D."/>
            <person name="Gonzalez J.B."/>
            <person name="Henrissat B."/>
            <person name="Kuo A."/>
            <person name="Liang C."/>
            <person name="Lipzen A."/>
            <person name="Lutzoni F."/>
            <person name="Magnuson J."/>
            <person name="Mondo S."/>
            <person name="Nolan M."/>
            <person name="Ohm R."/>
            <person name="Pangilinan J."/>
            <person name="Park H.-J."/>
            <person name="Ramirez L."/>
            <person name="Alfaro M."/>
            <person name="Sun H."/>
            <person name="Tritt A."/>
            <person name="Yoshinaga Y."/>
            <person name="Zwiers L.-H."/>
            <person name="Turgeon B.G."/>
            <person name="Goodwin S.B."/>
            <person name="Spatafora J.W."/>
            <person name="Crous P.W."/>
            <person name="Grigoriev I.V."/>
        </authorList>
    </citation>
    <scope>NUCLEOTIDE SEQUENCE</scope>
    <source>
        <strain evidence="12">CBS 342.82</strain>
    </source>
</reference>
<dbReference type="RefSeq" id="XP_033457137.1">
    <property type="nucleotide sequence ID" value="XM_033605475.1"/>
</dbReference>
<proteinExistence type="inferred from homology"/>
<comment type="subcellular location">
    <subcellularLocation>
        <location evidence="1">Nucleus</location>
    </subcellularLocation>
</comment>
<evidence type="ECO:0000256" key="5">
    <source>
        <dbReference type="ARBA" id="ARBA00023015"/>
    </source>
</evidence>
<dbReference type="GO" id="GO:0000122">
    <property type="term" value="P:negative regulation of transcription by RNA polymerase II"/>
    <property type="evidence" value="ECO:0007669"/>
    <property type="project" value="TreeGrafter"/>
</dbReference>
<evidence type="ECO:0000313" key="12">
    <source>
        <dbReference type="RefSeq" id="XP_033457137.1"/>
    </source>
</evidence>
<name>A0A6J3LWF9_9PEZI</name>
<reference evidence="12" key="3">
    <citation type="submission" date="2025-08" db="UniProtKB">
        <authorList>
            <consortium name="RefSeq"/>
        </authorList>
    </citation>
    <scope>IDENTIFICATION</scope>
    <source>
        <strain evidence="12">CBS 342.82</strain>
    </source>
</reference>
<dbReference type="PANTHER" id="PTHR12855:SF10">
    <property type="entry name" value="DNA METHYLTRANSFERASE 1-ASSOCIATED PROTEIN 1"/>
    <property type="match status" value="1"/>
</dbReference>
<evidence type="ECO:0000256" key="6">
    <source>
        <dbReference type="ARBA" id="ARBA00023163"/>
    </source>
</evidence>
<dbReference type="InterPro" id="IPR009057">
    <property type="entry name" value="Homeodomain-like_sf"/>
</dbReference>
<dbReference type="OrthoDB" id="19740at2759"/>
<sequence>MVATTAQDTRPPRRLFKKGSAIRRPARWTQTTKTLSNRKDGLLLSRWERAATAAVALDTTQPYDRFARYDVEVEVPTYDDETYEASLRNDDWTKEETDYLMEVYRECCGKWPVVVDHYSRGKERSMEDLKARFYSISAKLLSIATPITSMTAADYARYEILSTFNASQETSRKKLAEGHLYRKTAEVDEETVLLGELQRIMLNQATLDNEREELRRRLDYPHASSNGYQYSTSTQLTSLWQTLYRADQMKKAPARLRATGNPAYDGTAAATPTSARPRESNAGLSEPASATSRRPRDSLPGTAATATSAISAVATPQSALPAELTKAEQIRYGVVMQQEKLSSGVSFASDKLSKPRIAKSTIQTEKIAAVLTHIGVPELIPLPTPAVIEQFEQIMTKVHVLLEMRKIAEKEEQELRVRQAEANAA</sequence>
<dbReference type="GeneID" id="54363275"/>
<dbReference type="GO" id="GO:0035267">
    <property type="term" value="C:NuA4 histone acetyltransferase complex"/>
    <property type="evidence" value="ECO:0007669"/>
    <property type="project" value="InterPro"/>
</dbReference>
<comment type="function">
    <text evidence="8">Component of the SWR1 complex which mediates the ATP-dependent exchange of histone H2A for the H2A variant HZT1 leading to transcriptional regulation of selected genes by chromatin remodeling. Component of the NuA4 histone acetyltransferase complex which is involved in transcriptional activation of selected genes principally by acetylation of nucleosomal histone H4 and H2A. The NuA4 complex is also involved in DNA repair.</text>
</comment>
<dbReference type="GO" id="GO:0000812">
    <property type="term" value="C:Swr1 complex"/>
    <property type="evidence" value="ECO:0007669"/>
    <property type="project" value="TreeGrafter"/>
</dbReference>
<dbReference type="GO" id="GO:0006281">
    <property type="term" value="P:DNA repair"/>
    <property type="evidence" value="ECO:0007669"/>
    <property type="project" value="InterPro"/>
</dbReference>
<reference evidence="12" key="2">
    <citation type="submission" date="2020-04" db="EMBL/GenBank/DDBJ databases">
        <authorList>
            <consortium name="NCBI Genome Project"/>
        </authorList>
    </citation>
    <scope>NUCLEOTIDE SEQUENCE</scope>
    <source>
        <strain evidence="12">CBS 342.82</strain>
    </source>
</reference>
<dbReference type="SUPFAM" id="SSF46689">
    <property type="entry name" value="Homeodomain-like"/>
    <property type="match status" value="1"/>
</dbReference>
<evidence type="ECO:0000256" key="1">
    <source>
        <dbReference type="ARBA" id="ARBA00004123"/>
    </source>
</evidence>
<protein>
    <recommendedName>
        <fullName evidence="3">SWR1-complex protein 4</fullName>
    </recommendedName>
</protein>
<dbReference type="GO" id="GO:0006338">
    <property type="term" value="P:chromatin remodeling"/>
    <property type="evidence" value="ECO:0007669"/>
    <property type="project" value="InterPro"/>
</dbReference>
<organism evidence="12">
    <name type="scientific">Dissoconium aciculare CBS 342.82</name>
    <dbReference type="NCBI Taxonomy" id="1314786"/>
    <lineage>
        <taxon>Eukaryota</taxon>
        <taxon>Fungi</taxon>
        <taxon>Dikarya</taxon>
        <taxon>Ascomycota</taxon>
        <taxon>Pezizomycotina</taxon>
        <taxon>Dothideomycetes</taxon>
        <taxon>Dothideomycetidae</taxon>
        <taxon>Mycosphaerellales</taxon>
        <taxon>Dissoconiaceae</taxon>
        <taxon>Dissoconium</taxon>
    </lineage>
</organism>
<dbReference type="AlphaFoldDB" id="A0A6J3LWF9"/>
<keyword evidence="7" id="KW-0539">Nucleus</keyword>
<comment type="similarity">
    <text evidence="2">Belongs to the SWC4 family.</text>
</comment>
<dbReference type="InterPro" id="IPR027109">
    <property type="entry name" value="Swc4/Dmap1"/>
</dbReference>
<dbReference type="GO" id="GO:0003714">
    <property type="term" value="F:transcription corepressor activity"/>
    <property type="evidence" value="ECO:0007669"/>
    <property type="project" value="TreeGrafter"/>
</dbReference>
<evidence type="ECO:0000256" key="4">
    <source>
        <dbReference type="ARBA" id="ARBA00022853"/>
    </source>
</evidence>